<feature type="region of interest" description="Disordered" evidence="1">
    <location>
        <begin position="401"/>
        <end position="448"/>
    </location>
</feature>
<feature type="compositionally biased region" description="Polar residues" evidence="1">
    <location>
        <begin position="236"/>
        <end position="251"/>
    </location>
</feature>
<evidence type="ECO:0000256" key="1">
    <source>
        <dbReference type="SAM" id="MobiDB-lite"/>
    </source>
</evidence>
<feature type="compositionally biased region" description="Pro residues" evidence="1">
    <location>
        <begin position="1210"/>
        <end position="1223"/>
    </location>
</feature>
<organism evidence="2 3">
    <name type="scientific">Saitozyma podzolica</name>
    <dbReference type="NCBI Taxonomy" id="1890683"/>
    <lineage>
        <taxon>Eukaryota</taxon>
        <taxon>Fungi</taxon>
        <taxon>Dikarya</taxon>
        <taxon>Basidiomycota</taxon>
        <taxon>Agaricomycotina</taxon>
        <taxon>Tremellomycetes</taxon>
        <taxon>Tremellales</taxon>
        <taxon>Trimorphomycetaceae</taxon>
        <taxon>Saitozyma</taxon>
    </lineage>
</organism>
<dbReference type="EMBL" id="RSCD01000001">
    <property type="protein sequence ID" value="RSH95568.1"/>
    <property type="molecule type" value="Genomic_DNA"/>
</dbReference>
<keyword evidence="3" id="KW-1185">Reference proteome</keyword>
<feature type="region of interest" description="Disordered" evidence="1">
    <location>
        <begin position="1057"/>
        <end position="1098"/>
    </location>
</feature>
<dbReference type="STRING" id="1890683.A0A427YWQ2"/>
<feature type="compositionally biased region" description="Acidic residues" evidence="1">
    <location>
        <begin position="1285"/>
        <end position="1304"/>
    </location>
</feature>
<feature type="region of interest" description="Disordered" evidence="1">
    <location>
        <begin position="1"/>
        <end position="88"/>
    </location>
</feature>
<gene>
    <name evidence="2" type="ORF">EHS25_000660</name>
</gene>
<accession>A0A427YWQ2</accession>
<reference evidence="2 3" key="1">
    <citation type="submission" date="2018-11" db="EMBL/GenBank/DDBJ databases">
        <title>Genome sequence of Saitozyma podzolica DSM 27192.</title>
        <authorList>
            <person name="Aliyu H."/>
            <person name="Gorte O."/>
            <person name="Ochsenreither K."/>
        </authorList>
    </citation>
    <scope>NUCLEOTIDE SEQUENCE [LARGE SCALE GENOMIC DNA]</scope>
    <source>
        <strain evidence="2 3">DSM 27192</strain>
    </source>
</reference>
<feature type="compositionally biased region" description="Low complexity" evidence="1">
    <location>
        <begin position="188"/>
        <end position="224"/>
    </location>
</feature>
<feature type="region of interest" description="Disordered" evidence="1">
    <location>
        <begin position="1203"/>
        <end position="1338"/>
    </location>
</feature>
<proteinExistence type="predicted"/>
<feature type="region of interest" description="Disordered" evidence="1">
    <location>
        <begin position="188"/>
        <end position="338"/>
    </location>
</feature>
<protein>
    <submittedName>
        <fullName evidence="2">Uncharacterized protein</fullName>
    </submittedName>
</protein>
<dbReference type="OrthoDB" id="2163491at2759"/>
<feature type="compositionally biased region" description="Basic and acidic residues" evidence="1">
    <location>
        <begin position="1305"/>
        <end position="1315"/>
    </location>
</feature>
<feature type="compositionally biased region" description="Pro residues" evidence="1">
    <location>
        <begin position="50"/>
        <end position="61"/>
    </location>
</feature>
<dbReference type="Proteomes" id="UP000279259">
    <property type="component" value="Unassembled WGS sequence"/>
</dbReference>
<evidence type="ECO:0000313" key="2">
    <source>
        <dbReference type="EMBL" id="RSH95568.1"/>
    </source>
</evidence>
<comment type="caution">
    <text evidence="2">The sequence shown here is derived from an EMBL/GenBank/DDBJ whole genome shotgun (WGS) entry which is preliminary data.</text>
</comment>
<feature type="region of interest" description="Disordered" evidence="1">
    <location>
        <begin position="616"/>
        <end position="636"/>
    </location>
</feature>
<sequence length="1362" mass="145619">MSSSLEGEAAPGPSGSRAKSKSMEQSSPGGGDEAKSSDEPEPQLTFTPTGLPPYTPPPDVIYPPERVSNPHAGDMSSQPTYDPFPPGTLYRPRYLPADMDSRIEKATRAIYFLPPTCRCCNHPQVAQHCDRGWPTCGRCETKAIECLPGLKWGEMKPKGKRKNYKAEREKQEAAIQQALVDRFVAPAPASTSAPAPASAAASAPSGSASASNSSGGNAVPSGPATYWPGVGLSARATPQSPATPSSAQAQDRANGAASVGMLSSIPGAQAGSKSGGKGKERALETDSEAEAGDLASPTDGFEGRGKRIRKARRLGSDELDPNNLLPDGTLKRVVKKKPPRPALSVFTAEEPPMTKDDEAYFARVEANAARPALRDMRGACPVWALKRRDLSAAAEYLRDPTKTEGEVGKPRARRRRNGSNSNPFANGDGPKPFIIDYPEPRDPEEDSTVRSITPGINLLPSVLSIDKTPTSTSAFLPNGKSSANGGIDTGARVDEAPEVAALLLAQRARTPVAIAVGQDCTVVPFKVPRPFVVLGWFWVADAWLEPEIPDSHLFSTDRPPNNPKAASSMVRWKFRFEWCTGCQTVPWWTPTSEPARAASSSSALLSSTTGWTVSGPGISGSTTVKSPEETRVTTGSAAEPAAETLWVCWSCRCTSAMVYECATMCLNEACEKFFVDMSYRPVGNGGLSGPGATSGSGSPSAISSEYRLGPPNNAPFKLSAIPRILPENLGLQLRPLQPSKPASEPGRAHAGREFWRGWHKIHPTRTIYTEATLRPPSRPICTGPRQDDGFPAWPIPLVRGSTRFTDDIKIVNHAVAPLFGQGADLYHALHSSGTISTVDPGRVLEGLQSQGGVTAQKDREGHEVEIREVPFKRHTLQSVSRRPPEKYLSPFYTFLAGYGPVAPIPSLPAAEHPVVWNKVPAAVFDAIKLINERAGRMFPGELERFNSLLVAAYPPPAISTYQPRYTALPHTFSALLFLGSDGHVKFRRSSSTSGPGVGAARTKPGELTVQHGDVVVLKTGSESVEVQLKMEGFGFVCIARQVYLRAGAENDDLEAQMCTDPDRYAPKSSNRQSTTMGDGLSARGVANRPAPLKPTGPKLAVAPMTDWYIGPRPLDPSQPLRRLRPLRERPAGLTALDEAAATQVAQADNDETMEVDEPALSVDAVSNLGVGSGAAGTAAADAGAMQQDTIGVSPTLRDVVTPEDEIILQTPPPPTLLEPPPISPMSKKRWNEEDDGAPKKETKPRKKRVSEVAMGDGTEASSPIPVALPMPSPFAKVEEAGDIIMAEEEAEGGAEAEEQEQEQEQEQKQGEGREEVEAEEANPGRVSWRVKSAARVRERGAARHGVLGLCKAYRTGREGSLT</sequence>
<name>A0A427YWQ2_9TREE</name>
<evidence type="ECO:0000313" key="3">
    <source>
        <dbReference type="Proteomes" id="UP000279259"/>
    </source>
</evidence>
<feature type="compositionally biased region" description="Polar residues" evidence="1">
    <location>
        <begin position="1067"/>
        <end position="1076"/>
    </location>
</feature>